<dbReference type="Gene3D" id="3.20.20.80">
    <property type="entry name" value="Glycosidases"/>
    <property type="match status" value="1"/>
</dbReference>
<keyword evidence="1" id="KW-0732">Signal</keyword>
<name>A0A8J3R0G5_9ACTN</name>
<sequence length="472" mass="51444">MARSVRWRGAGALAACLAATCLAAALAMAPAAPASADVATSWRTLPAGPAPVSNPLEGFIPYAGSYGTFPYAMEWFYLPLNAVVTGPDRYDWSALDRQLDTIAARGHQSALRFYLDYPGKPSGIPRYLLDAGLATHSYPDYGNNGISVSPDYDDPRLDTALDRFIAALGARYDGDPRIGFLQLGLLGFWGEWHTYPYDGSTQPQNWFASQTEQSRIMRDYDAAFDRTRLQVRYPSTDNADLNLGYHDDSFAVETLPGIGWHFMDKMEQAGTTEKWRTEPVGGELRPEIQPCIFDSPADCPVIEDGADNDFPGSVAATHASWLLNQYAFEPGYPAATYAAALAAAQSLGYRLRIDAVRAPLVTSRHRLTVGLRIDNTGVAPFSYDWPVQLAAVDRHGHVAKTWTAPWRLTTVTPGAPREWTTTLNAGGLRPGRYTLVLRAANPLPGGVPLRFANAGQDRTLTGWLTLGPTVVS</sequence>
<feature type="signal peptide" evidence="1">
    <location>
        <begin position="1"/>
        <end position="36"/>
    </location>
</feature>
<dbReference type="RefSeq" id="WP_203922762.1">
    <property type="nucleotide sequence ID" value="NZ_BONZ01000078.1"/>
</dbReference>
<proteinExistence type="predicted"/>
<dbReference type="InterPro" id="IPR032267">
    <property type="entry name" value="DUF4832"/>
</dbReference>
<reference evidence="3" key="1">
    <citation type="submission" date="2021-01" db="EMBL/GenBank/DDBJ databases">
        <title>Whole genome shotgun sequence of Rugosimonospora africana NBRC 104875.</title>
        <authorList>
            <person name="Komaki H."/>
            <person name="Tamura T."/>
        </authorList>
    </citation>
    <scope>NUCLEOTIDE SEQUENCE</scope>
    <source>
        <strain evidence="3">NBRC 104875</strain>
    </source>
</reference>
<evidence type="ECO:0000313" key="3">
    <source>
        <dbReference type="EMBL" id="GIH19298.1"/>
    </source>
</evidence>
<dbReference type="InterPro" id="IPR017853">
    <property type="entry name" value="GH"/>
</dbReference>
<dbReference type="EMBL" id="BONZ01000078">
    <property type="protein sequence ID" value="GIH19298.1"/>
    <property type="molecule type" value="Genomic_DNA"/>
</dbReference>
<keyword evidence="4" id="KW-1185">Reference proteome</keyword>
<gene>
    <name evidence="3" type="ORF">Raf01_74700</name>
</gene>
<feature type="domain" description="DUF4832" evidence="2">
    <location>
        <begin position="340"/>
        <end position="442"/>
    </location>
</feature>
<evidence type="ECO:0000313" key="4">
    <source>
        <dbReference type="Proteomes" id="UP000642748"/>
    </source>
</evidence>
<accession>A0A8J3R0G5</accession>
<feature type="chain" id="PRO_5035159367" evidence="1">
    <location>
        <begin position="37"/>
        <end position="472"/>
    </location>
</feature>
<evidence type="ECO:0000256" key="1">
    <source>
        <dbReference type="SAM" id="SignalP"/>
    </source>
</evidence>
<organism evidence="3 4">
    <name type="scientific">Rugosimonospora africana</name>
    <dbReference type="NCBI Taxonomy" id="556532"/>
    <lineage>
        <taxon>Bacteria</taxon>
        <taxon>Bacillati</taxon>
        <taxon>Actinomycetota</taxon>
        <taxon>Actinomycetes</taxon>
        <taxon>Micromonosporales</taxon>
        <taxon>Micromonosporaceae</taxon>
        <taxon>Rugosimonospora</taxon>
    </lineage>
</organism>
<evidence type="ECO:0000259" key="2">
    <source>
        <dbReference type="Pfam" id="PF16116"/>
    </source>
</evidence>
<comment type="caution">
    <text evidence="3">The sequence shown here is derived from an EMBL/GenBank/DDBJ whole genome shotgun (WGS) entry which is preliminary data.</text>
</comment>
<protein>
    <submittedName>
        <fullName evidence="3">Beta-galactosidase</fullName>
    </submittedName>
</protein>
<dbReference type="Pfam" id="PF16116">
    <property type="entry name" value="DUF4832"/>
    <property type="match status" value="1"/>
</dbReference>
<dbReference type="SUPFAM" id="SSF51445">
    <property type="entry name" value="(Trans)glycosidases"/>
    <property type="match status" value="1"/>
</dbReference>
<dbReference type="AlphaFoldDB" id="A0A8J3R0G5"/>
<dbReference type="Proteomes" id="UP000642748">
    <property type="component" value="Unassembled WGS sequence"/>
</dbReference>